<dbReference type="RefSeq" id="WP_184216990.1">
    <property type="nucleotide sequence ID" value="NZ_JACHMD010000001.1"/>
</dbReference>
<dbReference type="Proteomes" id="UP000573729">
    <property type="component" value="Unassembled WGS sequence"/>
</dbReference>
<evidence type="ECO:0000313" key="2">
    <source>
        <dbReference type="Proteomes" id="UP000573729"/>
    </source>
</evidence>
<organism evidence="1 2">
    <name type="scientific">Microbacterium marinum</name>
    <dbReference type="NCBI Taxonomy" id="421115"/>
    <lineage>
        <taxon>Bacteria</taxon>
        <taxon>Bacillati</taxon>
        <taxon>Actinomycetota</taxon>
        <taxon>Actinomycetes</taxon>
        <taxon>Micrococcales</taxon>
        <taxon>Microbacteriaceae</taxon>
        <taxon>Microbacterium</taxon>
    </lineage>
</organism>
<dbReference type="InterPro" id="IPR029052">
    <property type="entry name" value="Metallo-depent_PP-like"/>
</dbReference>
<evidence type="ECO:0000313" key="1">
    <source>
        <dbReference type="EMBL" id="MBB4666969.1"/>
    </source>
</evidence>
<proteinExistence type="predicted"/>
<dbReference type="SUPFAM" id="SSF56300">
    <property type="entry name" value="Metallo-dependent phosphatases"/>
    <property type="match status" value="1"/>
</dbReference>
<protein>
    <submittedName>
        <fullName evidence="1">Uncharacterized protein</fullName>
    </submittedName>
</protein>
<reference evidence="1 2" key="1">
    <citation type="submission" date="2020-08" db="EMBL/GenBank/DDBJ databases">
        <title>Sequencing the genomes of 1000 actinobacteria strains.</title>
        <authorList>
            <person name="Klenk H.-P."/>
        </authorList>
    </citation>
    <scope>NUCLEOTIDE SEQUENCE [LARGE SCALE GENOMIC DNA]</scope>
    <source>
        <strain evidence="1 2">DSM 24947</strain>
    </source>
</reference>
<keyword evidence="2" id="KW-1185">Reference proteome</keyword>
<dbReference type="EMBL" id="JACHMD010000001">
    <property type="protein sequence ID" value="MBB4666969.1"/>
    <property type="molecule type" value="Genomic_DNA"/>
</dbReference>
<sequence length="376" mass="41085">MSVADAIAAQTPSVPPEWRARHETIGGETEVVTGPIPPVENDAELLRQFGYDPDEIEVVGTINQWRKQLANGEWRVSYFFKHRPRAQSLSLPALYAAARRKPRKPLQPAAGERVTVVLIADPQIGKTGSRGGTPELVERLAEKRVALAAELKRRRPSRTVLADVGDLFEGFESGGNPMFTNDLSLAQQMDLAATEVYEFVLVMGRHGRVDVLAVPSNHTAWRAGKQVLGKPSDDLGLFVHSQVAKVADAKGLDATWHRPAAYDEAVTLDVLGTVIGVVHGNQFRPGAAVNWWRGQQHGGQPVGAADVLLTGHYHHLSILPTGRNPYTGRSKWWIQAPTLDNGSDWYRNVAGDDSDPGLLVFDITPDGFDLQSLTVL</sequence>
<accession>A0A7W7FL26</accession>
<gene>
    <name evidence="1" type="ORF">BKA24_001678</name>
</gene>
<dbReference type="AlphaFoldDB" id="A0A7W7FL26"/>
<name>A0A7W7FL26_9MICO</name>
<comment type="caution">
    <text evidence="1">The sequence shown here is derived from an EMBL/GenBank/DDBJ whole genome shotgun (WGS) entry which is preliminary data.</text>
</comment>